<gene>
    <name evidence="1" type="ORF">ACOC_LOCUS6887</name>
</gene>
<proteinExistence type="predicted"/>
<evidence type="ECO:0000313" key="2">
    <source>
        <dbReference type="Proteomes" id="UP000267027"/>
    </source>
</evidence>
<reference evidence="3" key="1">
    <citation type="submission" date="2017-02" db="UniProtKB">
        <authorList>
            <consortium name="WormBaseParasite"/>
        </authorList>
    </citation>
    <scope>IDENTIFICATION</scope>
</reference>
<dbReference type="STRING" id="334426.A0A0R3PP14"/>
<dbReference type="AlphaFoldDB" id="A0A0R3PP14"/>
<organism evidence="3">
    <name type="scientific">Angiostrongylus costaricensis</name>
    <name type="common">Nematode worm</name>
    <dbReference type="NCBI Taxonomy" id="334426"/>
    <lineage>
        <taxon>Eukaryota</taxon>
        <taxon>Metazoa</taxon>
        <taxon>Ecdysozoa</taxon>
        <taxon>Nematoda</taxon>
        <taxon>Chromadorea</taxon>
        <taxon>Rhabditida</taxon>
        <taxon>Rhabditina</taxon>
        <taxon>Rhabditomorpha</taxon>
        <taxon>Strongyloidea</taxon>
        <taxon>Metastrongylidae</taxon>
        <taxon>Angiostrongylus</taxon>
    </lineage>
</organism>
<reference evidence="1 2" key="2">
    <citation type="submission" date="2018-11" db="EMBL/GenBank/DDBJ databases">
        <authorList>
            <consortium name="Pathogen Informatics"/>
        </authorList>
    </citation>
    <scope>NUCLEOTIDE SEQUENCE [LARGE SCALE GENOMIC DNA]</scope>
    <source>
        <strain evidence="1 2">Costa Rica</strain>
    </source>
</reference>
<keyword evidence="2" id="KW-1185">Reference proteome</keyword>
<dbReference type="EMBL" id="UYYA01003985">
    <property type="protein sequence ID" value="VDM58472.1"/>
    <property type="molecule type" value="Genomic_DNA"/>
</dbReference>
<accession>A0A0R3PP14</accession>
<dbReference type="Proteomes" id="UP000267027">
    <property type="component" value="Unassembled WGS sequence"/>
</dbReference>
<protein>
    <submittedName>
        <fullName evidence="3">Protein-tyrosine sulfotransferase</fullName>
    </submittedName>
</protein>
<dbReference type="OrthoDB" id="5833708at2759"/>
<sequence length="169" mass="19468">MGISYVQETLGRCPGMKFPDCPVAVLKNCRTTLGPTTIIRRMDMCELKERGFNSVINNPLDISVCVRVVMSSFEAKAIRLEIDDLLTSGRIERMETVSAHIFQMVDRQWKELTNTEVLVHIVRDSIDDVYKILARDQFKVKDHFEVLSLESDHFEVLTMERSYPKVLTI</sequence>
<name>A0A0R3PP14_ANGCS</name>
<dbReference type="WBParaSite" id="ACOC_0000688601-mRNA-1">
    <property type="protein sequence ID" value="ACOC_0000688601-mRNA-1"/>
    <property type="gene ID" value="ACOC_0000688601"/>
</dbReference>
<evidence type="ECO:0000313" key="1">
    <source>
        <dbReference type="EMBL" id="VDM58472.1"/>
    </source>
</evidence>
<evidence type="ECO:0000313" key="3">
    <source>
        <dbReference type="WBParaSite" id="ACOC_0000688601-mRNA-1"/>
    </source>
</evidence>